<sequence>MARKGVRPARPAAGHEVERMLDELYVTPPADFVSRREQLAAEAERDGRGDDARRIHAARRPTLAAWAANLLLRSQPQESGQFLELGRALREAYRTLDADGIRELSEQRRSIVSALSRQAAELARDAGHRLSGAARQDVESTLRAVLADEDAAERWATGRLESALTPPADFPSRDATTAGPSRRPARPAPAPPDTRSRAKDELAERRRRRQQQLGQARRSAQAADRRLREASAGRADADASLQQARERHDRAREHESAAEERLRQARQELRRAEQDQKEAEERLRTAAEAVDRAERAARDAAQEVARLAEPTE</sequence>
<keyword evidence="3" id="KW-1185">Reference proteome</keyword>
<gene>
    <name evidence="2" type="ORF">G9272_03130</name>
</gene>
<feature type="compositionally biased region" description="Basic and acidic residues" evidence="1">
    <location>
        <begin position="194"/>
        <end position="204"/>
    </location>
</feature>
<feature type="compositionally biased region" description="Low complexity" evidence="1">
    <location>
        <begin position="211"/>
        <end position="222"/>
    </location>
</feature>
<name>A0A6M4WHW8_9ACTN</name>
<accession>A0A6M4WHW8</accession>
<feature type="compositionally biased region" description="Low complexity" evidence="1">
    <location>
        <begin position="302"/>
        <end position="312"/>
    </location>
</feature>
<feature type="compositionally biased region" description="Basic and acidic residues" evidence="1">
    <location>
        <begin position="244"/>
        <end position="301"/>
    </location>
</feature>
<organism evidence="2 3">
    <name type="scientific">Streptomyces asoensis</name>
    <dbReference type="NCBI Taxonomy" id="249586"/>
    <lineage>
        <taxon>Bacteria</taxon>
        <taxon>Bacillati</taxon>
        <taxon>Actinomycetota</taxon>
        <taxon>Actinomycetes</taxon>
        <taxon>Kitasatosporales</taxon>
        <taxon>Streptomycetaceae</taxon>
        <taxon>Streptomyces</taxon>
    </lineage>
</organism>
<evidence type="ECO:0000256" key="1">
    <source>
        <dbReference type="SAM" id="MobiDB-lite"/>
    </source>
</evidence>
<evidence type="ECO:0000313" key="2">
    <source>
        <dbReference type="EMBL" id="QJS99421.1"/>
    </source>
</evidence>
<dbReference type="Proteomes" id="UP000502665">
    <property type="component" value="Chromosome"/>
</dbReference>
<feature type="region of interest" description="Disordered" evidence="1">
    <location>
        <begin position="159"/>
        <end position="312"/>
    </location>
</feature>
<evidence type="ECO:0000313" key="3">
    <source>
        <dbReference type="Proteomes" id="UP000502665"/>
    </source>
</evidence>
<protein>
    <submittedName>
        <fullName evidence="2">Uncharacterized protein</fullName>
    </submittedName>
</protein>
<proteinExistence type="predicted"/>
<reference evidence="2" key="1">
    <citation type="submission" date="2020-03" db="EMBL/GenBank/DDBJ databases">
        <title>Molecular networking-based the target discovery of potent antiproliferative macrolactams: 5/6/7/16 polycyclic ansamycins and glycosylated trienomycin from Streptomyces cacaoi subsp. asoensis.</title>
        <authorList>
            <person name="Liu L.-L."/>
        </authorList>
    </citation>
    <scope>NUCLEOTIDE SEQUENCE [LARGE SCALE GENOMIC DNA]</scope>
    <source>
        <strain evidence="2">H2S5</strain>
    </source>
</reference>
<dbReference type="EMBL" id="CP049838">
    <property type="protein sequence ID" value="QJS99421.1"/>
    <property type="molecule type" value="Genomic_DNA"/>
</dbReference>
<feature type="compositionally biased region" description="Basic and acidic residues" evidence="1">
    <location>
        <begin position="223"/>
        <end position="237"/>
    </location>
</feature>
<dbReference type="AlphaFoldDB" id="A0A6M4WHW8"/>